<dbReference type="BioCyc" id="PCHR:PC24G01340-MONOMER"/>
<dbReference type="Proteomes" id="UP000000724">
    <property type="component" value="Contig Pc00c24"/>
</dbReference>
<feature type="compositionally biased region" description="Polar residues" evidence="6">
    <location>
        <begin position="32"/>
        <end position="42"/>
    </location>
</feature>
<evidence type="ECO:0000256" key="5">
    <source>
        <dbReference type="ARBA" id="ARBA00030497"/>
    </source>
</evidence>
<keyword evidence="4" id="KW-0456">Lyase</keyword>
<evidence type="ECO:0000313" key="8">
    <source>
        <dbReference type="Proteomes" id="UP000000724"/>
    </source>
</evidence>
<evidence type="ECO:0000256" key="4">
    <source>
        <dbReference type="ARBA" id="ARBA00023239"/>
    </source>
</evidence>
<dbReference type="OrthoDB" id="277398at2759"/>
<dbReference type="CDD" id="cd00488">
    <property type="entry name" value="PCD_DCoH"/>
    <property type="match status" value="1"/>
</dbReference>
<dbReference type="EMBL" id="AM920439">
    <property type="protein sequence ID" value="CAP87042.1"/>
    <property type="molecule type" value="Genomic_DNA"/>
</dbReference>
<dbReference type="InterPro" id="IPR001533">
    <property type="entry name" value="Pterin_deHydtase"/>
</dbReference>
<sequence>MDHPTSPSPIDRPAKRQCRVSQAPEDEPKLENQPQQVTNGSTIEPKIPVRTRGTLTAEFMKVVNLNDSLATPVLKLLDLYFCLWQCYVVKSAQKIRLEEEQRQLQASNELLASDSDILLQLCNEEASVLWERKRAVQALFQPKFGVRCHILMAKTFPTQVRRALVGGKLDDSVRSHCTFDDGSSLNGRNASTVFKPRERVKQMDSTPLLGGSESPGEGVSTFSALSSVQDSTYGPVDPVGGLKLGLLSYGMVENGAEWNADAGASRVEDSGRDHHKGYELSGGHVIQLGNLLVSFLYGVFTPLNIKVCRKSNSLPQQSLTMMASPVNIKVSKGEIFQSVKAEIEALLSESGWELLDNDTIRKSFHFKTHTKVLDFINIVGVRCKSRNHHPLVVYDISSVTFNWTTHSPPGLSSKDIFMAKYCEEQAKEIGTVSPENTPSCQDSRISKA</sequence>
<gene>
    <name evidence="7" type="ORF">Pc24g01340</name>
    <name evidence="7" type="ORF">PCH_Pc24g01340</name>
</gene>
<dbReference type="Gene3D" id="3.30.1360.20">
    <property type="entry name" value="Transcriptional coactivator/pterin dehydratase"/>
    <property type="match status" value="1"/>
</dbReference>
<feature type="region of interest" description="Disordered" evidence="6">
    <location>
        <begin position="1"/>
        <end position="44"/>
    </location>
</feature>
<dbReference type="PANTHER" id="PTHR12599">
    <property type="entry name" value="PTERIN-4-ALPHA-CARBINOLAMINE DEHYDRATASE"/>
    <property type="match status" value="1"/>
</dbReference>
<evidence type="ECO:0000256" key="6">
    <source>
        <dbReference type="SAM" id="MobiDB-lite"/>
    </source>
</evidence>
<protein>
    <recommendedName>
        <fullName evidence="3">4a-hydroxytetrahydrobiopterin dehydratase</fullName>
        <ecNumber evidence="3">4.2.1.96</ecNumber>
    </recommendedName>
    <alternativeName>
        <fullName evidence="5">4-alpha-hydroxy-tetrahydropterin dehydratase</fullName>
    </alternativeName>
</protein>
<dbReference type="VEuPathDB" id="FungiDB:PCH_Pc24g01340"/>
<reference evidence="7 8" key="1">
    <citation type="journal article" date="2008" name="Nat. Biotechnol.">
        <title>Genome sequencing and analysis of the filamentous fungus Penicillium chrysogenum.</title>
        <authorList>
            <person name="van den Berg M.A."/>
            <person name="Albang R."/>
            <person name="Albermann K."/>
            <person name="Badger J.H."/>
            <person name="Daran J.-M."/>
            <person name="Driessen A.J.M."/>
            <person name="Garcia-Estrada C."/>
            <person name="Fedorova N.D."/>
            <person name="Harris D.M."/>
            <person name="Heijne W.H.M."/>
            <person name="Joardar V.S."/>
            <person name="Kiel J.A.K.W."/>
            <person name="Kovalchuk A."/>
            <person name="Martin J.F."/>
            <person name="Nierman W.C."/>
            <person name="Nijland J.G."/>
            <person name="Pronk J.T."/>
            <person name="Roubos J.A."/>
            <person name="van der Klei I.J."/>
            <person name="van Peij N.N.M.E."/>
            <person name="Veenhuis M."/>
            <person name="von Doehren H."/>
            <person name="Wagner C."/>
            <person name="Wortman J.R."/>
            <person name="Bovenberg R.A.L."/>
        </authorList>
    </citation>
    <scope>NUCLEOTIDE SEQUENCE [LARGE SCALE GENOMIC DNA]</scope>
    <source>
        <strain evidence="8">ATCC 28089 / DSM 1075 / NRRL 1951 / Wisconsin 54-1255</strain>
    </source>
</reference>
<name>B6HWS5_PENRW</name>
<dbReference type="AlphaFoldDB" id="B6HWS5"/>
<keyword evidence="8" id="KW-1185">Reference proteome</keyword>
<dbReference type="HOGENOM" id="CLU_611249_0_0_1"/>
<comment type="similarity">
    <text evidence="2">Belongs to the pterin-4-alpha-carbinolamine dehydratase family.</text>
</comment>
<accession>B6HWS5</accession>
<organism evidence="7 8">
    <name type="scientific">Penicillium rubens (strain ATCC 28089 / DSM 1075 / NRRL 1951 / Wisconsin 54-1255)</name>
    <name type="common">Penicillium chrysogenum</name>
    <dbReference type="NCBI Taxonomy" id="500485"/>
    <lineage>
        <taxon>Eukaryota</taxon>
        <taxon>Fungi</taxon>
        <taxon>Dikarya</taxon>
        <taxon>Ascomycota</taxon>
        <taxon>Pezizomycotina</taxon>
        <taxon>Eurotiomycetes</taxon>
        <taxon>Eurotiomycetidae</taxon>
        <taxon>Eurotiales</taxon>
        <taxon>Aspergillaceae</taxon>
        <taxon>Penicillium</taxon>
        <taxon>Penicillium chrysogenum species complex</taxon>
    </lineage>
</organism>
<dbReference type="EC" id="4.2.1.96" evidence="3"/>
<comment type="catalytic activity">
    <reaction evidence="1">
        <text>(4aS,6R)-4a-hydroxy-L-erythro-5,6,7,8-tetrahydrobiopterin = (6R)-L-erythro-6,7-dihydrobiopterin + H2O</text>
        <dbReference type="Rhea" id="RHEA:11920"/>
        <dbReference type="ChEBI" id="CHEBI:15377"/>
        <dbReference type="ChEBI" id="CHEBI:15642"/>
        <dbReference type="ChEBI" id="CHEBI:43120"/>
        <dbReference type="EC" id="4.2.1.96"/>
    </reaction>
</comment>
<dbReference type="Pfam" id="PF01329">
    <property type="entry name" value="Pterin_4a"/>
    <property type="match status" value="1"/>
</dbReference>
<dbReference type="InterPro" id="IPR036428">
    <property type="entry name" value="PCD_sf"/>
</dbReference>
<evidence type="ECO:0000256" key="2">
    <source>
        <dbReference type="ARBA" id="ARBA00006472"/>
    </source>
</evidence>
<evidence type="ECO:0000256" key="3">
    <source>
        <dbReference type="ARBA" id="ARBA00013252"/>
    </source>
</evidence>
<evidence type="ECO:0000256" key="1">
    <source>
        <dbReference type="ARBA" id="ARBA00001554"/>
    </source>
</evidence>
<dbReference type="GO" id="GO:0006729">
    <property type="term" value="P:tetrahydrobiopterin biosynthetic process"/>
    <property type="evidence" value="ECO:0007669"/>
    <property type="project" value="InterPro"/>
</dbReference>
<dbReference type="SUPFAM" id="SSF55248">
    <property type="entry name" value="PCD-like"/>
    <property type="match status" value="1"/>
</dbReference>
<evidence type="ECO:0000313" key="7">
    <source>
        <dbReference type="EMBL" id="CAP87042.1"/>
    </source>
</evidence>
<dbReference type="PANTHER" id="PTHR12599:SF0">
    <property type="entry name" value="PTERIN-4-ALPHA-CARBINOLAMINE DEHYDRATASE"/>
    <property type="match status" value="1"/>
</dbReference>
<proteinExistence type="inferred from homology"/>
<dbReference type="GO" id="GO:0008124">
    <property type="term" value="F:4-alpha-hydroxytetrahydrobiopterin dehydratase activity"/>
    <property type="evidence" value="ECO:0007669"/>
    <property type="project" value="UniProtKB-EC"/>
</dbReference>